<protein>
    <submittedName>
        <fullName evidence="2">Uncharacterized protein</fullName>
    </submittedName>
</protein>
<gene>
    <name evidence="2" type="ORF">OE88DRAFT_617055</name>
</gene>
<accession>A0A5C3NH85</accession>
<feature type="region of interest" description="Disordered" evidence="1">
    <location>
        <begin position="397"/>
        <end position="418"/>
    </location>
</feature>
<dbReference type="OrthoDB" id="3254377at2759"/>
<feature type="compositionally biased region" description="Basic residues" evidence="1">
    <location>
        <begin position="351"/>
        <end position="360"/>
    </location>
</feature>
<feature type="compositionally biased region" description="Pro residues" evidence="1">
    <location>
        <begin position="180"/>
        <end position="190"/>
    </location>
</feature>
<feature type="compositionally biased region" description="Low complexity" evidence="1">
    <location>
        <begin position="124"/>
        <end position="154"/>
    </location>
</feature>
<organism evidence="2 3">
    <name type="scientific">Heliocybe sulcata</name>
    <dbReference type="NCBI Taxonomy" id="5364"/>
    <lineage>
        <taxon>Eukaryota</taxon>
        <taxon>Fungi</taxon>
        <taxon>Dikarya</taxon>
        <taxon>Basidiomycota</taxon>
        <taxon>Agaricomycotina</taxon>
        <taxon>Agaricomycetes</taxon>
        <taxon>Gloeophyllales</taxon>
        <taxon>Gloeophyllaceae</taxon>
        <taxon>Heliocybe</taxon>
    </lineage>
</organism>
<dbReference type="AlphaFoldDB" id="A0A5C3NH85"/>
<dbReference type="STRING" id="5364.A0A5C3NH85"/>
<sequence length="418" mass="45490">MILHRFCSRRRWVSDHPHLPTFTIRIPILPILRRPLLVPDLPNRLCHPLPKRRPLTSWIIDRRWPPPLLREPMISFRQWSTAMGHRRSACSSYAALPKLPTDGPCLLTYFWFSNPTIRARRTSISEGLPPSSSSTFSSVSRRSSHSRASAPTPRLASPDPGRRRRSSSRSRSMTPRRHYSPPPLPRPMTPPIEELSSASTNSTDSQPDVSRTLQTLRKILDDQPRPPEPPPSTVAAPRRASFMPKSPPPAPASGTSTATASVSRLFTKGTHHSSTRPPSPPRHSSLKQRSEPPTPVTASPSLLGIPGSPFSDGARSVASSGRSTPKRISFAELPESYGGSKPGGPEAAKYPGKRGRRKKKEGSESEGGAGWWTGWLLGANGTYGGTGMSMSVEGAGEGAGRGWGGKARFGGPMDEWGI</sequence>
<feature type="compositionally biased region" description="Gly residues" evidence="1">
    <location>
        <begin position="397"/>
        <end position="408"/>
    </location>
</feature>
<feature type="compositionally biased region" description="Low complexity" evidence="1">
    <location>
        <begin position="252"/>
        <end position="261"/>
    </location>
</feature>
<proteinExistence type="predicted"/>
<name>A0A5C3NH85_9AGAM</name>
<dbReference type="Proteomes" id="UP000305948">
    <property type="component" value="Unassembled WGS sequence"/>
</dbReference>
<feature type="compositionally biased region" description="Basic residues" evidence="1">
    <location>
        <begin position="162"/>
        <end position="179"/>
    </location>
</feature>
<evidence type="ECO:0000256" key="1">
    <source>
        <dbReference type="SAM" id="MobiDB-lite"/>
    </source>
</evidence>
<dbReference type="EMBL" id="ML213504">
    <property type="protein sequence ID" value="TFK55428.1"/>
    <property type="molecule type" value="Genomic_DNA"/>
</dbReference>
<reference evidence="2 3" key="1">
    <citation type="journal article" date="2019" name="Nat. Ecol. Evol.">
        <title>Megaphylogeny resolves global patterns of mushroom evolution.</title>
        <authorList>
            <person name="Varga T."/>
            <person name="Krizsan K."/>
            <person name="Foldi C."/>
            <person name="Dima B."/>
            <person name="Sanchez-Garcia M."/>
            <person name="Sanchez-Ramirez S."/>
            <person name="Szollosi G.J."/>
            <person name="Szarkandi J.G."/>
            <person name="Papp V."/>
            <person name="Albert L."/>
            <person name="Andreopoulos W."/>
            <person name="Angelini C."/>
            <person name="Antonin V."/>
            <person name="Barry K.W."/>
            <person name="Bougher N.L."/>
            <person name="Buchanan P."/>
            <person name="Buyck B."/>
            <person name="Bense V."/>
            <person name="Catcheside P."/>
            <person name="Chovatia M."/>
            <person name="Cooper J."/>
            <person name="Damon W."/>
            <person name="Desjardin D."/>
            <person name="Finy P."/>
            <person name="Geml J."/>
            <person name="Haridas S."/>
            <person name="Hughes K."/>
            <person name="Justo A."/>
            <person name="Karasinski D."/>
            <person name="Kautmanova I."/>
            <person name="Kiss B."/>
            <person name="Kocsube S."/>
            <person name="Kotiranta H."/>
            <person name="LaButti K.M."/>
            <person name="Lechner B.E."/>
            <person name="Liimatainen K."/>
            <person name="Lipzen A."/>
            <person name="Lukacs Z."/>
            <person name="Mihaltcheva S."/>
            <person name="Morgado L.N."/>
            <person name="Niskanen T."/>
            <person name="Noordeloos M.E."/>
            <person name="Ohm R.A."/>
            <person name="Ortiz-Santana B."/>
            <person name="Ovrebo C."/>
            <person name="Racz N."/>
            <person name="Riley R."/>
            <person name="Savchenko A."/>
            <person name="Shiryaev A."/>
            <person name="Soop K."/>
            <person name="Spirin V."/>
            <person name="Szebenyi C."/>
            <person name="Tomsovsky M."/>
            <person name="Tulloss R.E."/>
            <person name="Uehling J."/>
            <person name="Grigoriev I.V."/>
            <person name="Vagvolgyi C."/>
            <person name="Papp T."/>
            <person name="Martin F.M."/>
            <person name="Miettinen O."/>
            <person name="Hibbett D.S."/>
            <person name="Nagy L.G."/>
        </authorList>
    </citation>
    <scope>NUCLEOTIDE SEQUENCE [LARGE SCALE GENOMIC DNA]</scope>
    <source>
        <strain evidence="2 3">OMC1185</strain>
    </source>
</reference>
<evidence type="ECO:0000313" key="3">
    <source>
        <dbReference type="Proteomes" id="UP000305948"/>
    </source>
</evidence>
<evidence type="ECO:0000313" key="2">
    <source>
        <dbReference type="EMBL" id="TFK55428.1"/>
    </source>
</evidence>
<feature type="compositionally biased region" description="Polar residues" evidence="1">
    <location>
        <begin position="196"/>
        <end position="215"/>
    </location>
</feature>
<keyword evidence="3" id="KW-1185">Reference proteome</keyword>
<feature type="region of interest" description="Disordered" evidence="1">
    <location>
        <begin position="123"/>
        <end position="371"/>
    </location>
</feature>